<sequence length="178" mass="20581">MNETLKRLSCIFQAEGKNYKFKQTEGCDHSGLANVFRSHGNVMERSNKVNFRKYFLTAKLRVEVLNVRDRVTIRNSDSIESPIIPTGTPVTFFLRYHVKWTRPVALGRSTYSHLHHEMKFPLGTFQLIRRKATSLSSDRRTSGVNFVSGAVRVFAETRFFTKQIRVLLENVVVLVSWL</sequence>
<reference evidence="1" key="1">
    <citation type="submission" date="2021-05" db="EMBL/GenBank/DDBJ databases">
        <authorList>
            <person name="Alioto T."/>
            <person name="Alioto T."/>
            <person name="Gomez Garrido J."/>
        </authorList>
    </citation>
    <scope>NUCLEOTIDE SEQUENCE</scope>
</reference>
<dbReference type="AlphaFoldDB" id="A0A8D9AT62"/>
<proteinExistence type="predicted"/>
<dbReference type="EMBL" id="HBUF01582962">
    <property type="protein sequence ID" value="CAG6770814.1"/>
    <property type="molecule type" value="Transcribed_RNA"/>
</dbReference>
<accession>A0A8D9AT62</accession>
<name>A0A8D9AT62_9HEMI</name>
<evidence type="ECO:0000313" key="1">
    <source>
        <dbReference type="EMBL" id="CAG6770814.1"/>
    </source>
</evidence>
<dbReference type="EMBL" id="HBUF01582960">
    <property type="protein sequence ID" value="CAG6770806.1"/>
    <property type="molecule type" value="Transcribed_RNA"/>
</dbReference>
<protein>
    <submittedName>
        <fullName evidence="1">Uncharacterized protein</fullName>
    </submittedName>
</protein>
<organism evidence="1">
    <name type="scientific">Cacopsylla melanoneura</name>
    <dbReference type="NCBI Taxonomy" id="428564"/>
    <lineage>
        <taxon>Eukaryota</taxon>
        <taxon>Metazoa</taxon>
        <taxon>Ecdysozoa</taxon>
        <taxon>Arthropoda</taxon>
        <taxon>Hexapoda</taxon>
        <taxon>Insecta</taxon>
        <taxon>Pterygota</taxon>
        <taxon>Neoptera</taxon>
        <taxon>Paraneoptera</taxon>
        <taxon>Hemiptera</taxon>
        <taxon>Sternorrhyncha</taxon>
        <taxon>Psylloidea</taxon>
        <taxon>Psyllidae</taxon>
        <taxon>Psyllinae</taxon>
        <taxon>Cacopsylla</taxon>
    </lineage>
</organism>
<dbReference type="EMBL" id="HBUF01582959">
    <property type="protein sequence ID" value="CAG6770801.1"/>
    <property type="molecule type" value="Transcribed_RNA"/>
</dbReference>